<dbReference type="Gene3D" id="3.30.420.280">
    <property type="match status" value="1"/>
</dbReference>
<feature type="non-terminal residue" evidence="1">
    <location>
        <position position="1"/>
    </location>
</feature>
<reference evidence="1" key="1">
    <citation type="journal article" date="2014" name="Front. Microbiol.">
        <title>High frequency of phylogenetically diverse reductive dehalogenase-homologous genes in deep subseafloor sedimentary metagenomes.</title>
        <authorList>
            <person name="Kawai M."/>
            <person name="Futagami T."/>
            <person name="Toyoda A."/>
            <person name="Takaki Y."/>
            <person name="Nishi S."/>
            <person name="Hori S."/>
            <person name="Arai W."/>
            <person name="Tsubouchi T."/>
            <person name="Morono Y."/>
            <person name="Uchiyama I."/>
            <person name="Ito T."/>
            <person name="Fujiyama A."/>
            <person name="Inagaki F."/>
            <person name="Takami H."/>
        </authorList>
    </citation>
    <scope>NUCLEOTIDE SEQUENCE</scope>
    <source>
        <strain evidence="1">Expedition CK06-06</strain>
    </source>
</reference>
<dbReference type="AlphaFoldDB" id="X1DJC9"/>
<accession>X1DJC9</accession>
<dbReference type="InterPro" id="IPR027417">
    <property type="entry name" value="P-loop_NTPase"/>
</dbReference>
<protein>
    <recommendedName>
        <fullName evidence="2">Terminase</fullName>
    </recommendedName>
</protein>
<feature type="non-terminal residue" evidence="1">
    <location>
        <position position="176"/>
    </location>
</feature>
<name>X1DJC9_9ZZZZ</name>
<evidence type="ECO:0008006" key="2">
    <source>
        <dbReference type="Google" id="ProtNLM"/>
    </source>
</evidence>
<dbReference type="Gene3D" id="3.40.50.300">
    <property type="entry name" value="P-loop containing nucleotide triphosphate hydrolases"/>
    <property type="match status" value="1"/>
</dbReference>
<organism evidence="1">
    <name type="scientific">marine sediment metagenome</name>
    <dbReference type="NCBI Taxonomy" id="412755"/>
    <lineage>
        <taxon>unclassified sequences</taxon>
        <taxon>metagenomes</taxon>
        <taxon>ecological metagenomes</taxon>
    </lineage>
</organism>
<gene>
    <name evidence="1" type="ORF">S01H4_61133</name>
</gene>
<sequence length="176" mass="20489">NTKFLAGTNPGGIGHAWVKKIWMDKEFSDGEMEADTFYYVPAKAKDNPHLDDSYYLALEGLPEEMKKAFIEGDWNLFKGQYFSEWRDSKHVVEPFKIPEEWKRYRGYDHGRDKPASCHWYAIDYDGNVWVYKEFYQTGLNANEIAKQIVKMSENEKIEYTIADSSIFSKIGAAETI</sequence>
<evidence type="ECO:0000313" key="1">
    <source>
        <dbReference type="EMBL" id="GAH08400.1"/>
    </source>
</evidence>
<dbReference type="EMBL" id="BART01036186">
    <property type="protein sequence ID" value="GAH08400.1"/>
    <property type="molecule type" value="Genomic_DNA"/>
</dbReference>
<comment type="caution">
    <text evidence="1">The sequence shown here is derived from an EMBL/GenBank/DDBJ whole genome shotgun (WGS) entry which is preliminary data.</text>
</comment>
<proteinExistence type="predicted"/>